<reference evidence="2 3" key="1">
    <citation type="submission" date="2020-08" db="EMBL/GenBank/DDBJ databases">
        <title>Genomic Encyclopedia of Type Strains, Phase IV (KMG-IV): sequencing the most valuable type-strain genomes for metagenomic binning, comparative biology and taxonomic classification.</title>
        <authorList>
            <person name="Goeker M."/>
        </authorList>
    </citation>
    <scope>NUCLEOTIDE SEQUENCE [LARGE SCALE GENOMIC DNA]</scope>
    <source>
        <strain evidence="2 3">DSM 23958</strain>
    </source>
</reference>
<organism evidence="2 3">
    <name type="scientific">Inhella inkyongensis</name>
    <dbReference type="NCBI Taxonomy" id="392593"/>
    <lineage>
        <taxon>Bacteria</taxon>
        <taxon>Pseudomonadati</taxon>
        <taxon>Pseudomonadota</taxon>
        <taxon>Betaproteobacteria</taxon>
        <taxon>Burkholderiales</taxon>
        <taxon>Sphaerotilaceae</taxon>
        <taxon>Inhella</taxon>
    </lineage>
</organism>
<dbReference type="AlphaFoldDB" id="A0A840S9A4"/>
<keyword evidence="1" id="KW-0472">Membrane</keyword>
<sequence>MLKTRAFWIVLALLVGLPLLYFWAALSWSYSEGERAGWVQKFSKKGWICKTWEGELALVSMPGAAPEKFEFSVHDEAVAARITEAMGRRVALHYEQKKGLPGSCFGDTRYFITDVKVADQIPLAPGVAVPQPAPQPAPVPASAP</sequence>
<dbReference type="EMBL" id="JACHHO010000008">
    <property type="protein sequence ID" value="MBB5206223.1"/>
    <property type="molecule type" value="Genomic_DNA"/>
</dbReference>
<dbReference type="GO" id="GO:0016740">
    <property type="term" value="F:transferase activity"/>
    <property type="evidence" value="ECO:0007669"/>
    <property type="project" value="UniProtKB-KW"/>
</dbReference>
<accession>A0A840S9A4</accession>
<dbReference type="Proteomes" id="UP000554837">
    <property type="component" value="Unassembled WGS sequence"/>
</dbReference>
<evidence type="ECO:0000256" key="1">
    <source>
        <dbReference type="SAM" id="Phobius"/>
    </source>
</evidence>
<dbReference type="OrthoDB" id="9794557at2"/>
<keyword evidence="1" id="KW-1133">Transmembrane helix</keyword>
<keyword evidence="2" id="KW-0808">Transferase</keyword>
<name>A0A840S9A4_9BURK</name>
<protein>
    <submittedName>
        <fullName evidence="2">4-amino-4-deoxy-L-arabinose transferase-like glycosyltransferase</fullName>
    </submittedName>
</protein>
<evidence type="ECO:0000313" key="3">
    <source>
        <dbReference type="Proteomes" id="UP000554837"/>
    </source>
</evidence>
<keyword evidence="3" id="KW-1185">Reference proteome</keyword>
<proteinExistence type="predicted"/>
<feature type="transmembrane region" description="Helical" evidence="1">
    <location>
        <begin position="6"/>
        <end position="26"/>
    </location>
</feature>
<comment type="caution">
    <text evidence="2">The sequence shown here is derived from an EMBL/GenBank/DDBJ whole genome shotgun (WGS) entry which is preliminary data.</text>
</comment>
<keyword evidence="1" id="KW-0812">Transmembrane</keyword>
<dbReference type="RefSeq" id="WP_138855417.1">
    <property type="nucleotide sequence ID" value="NZ_CP040709.1"/>
</dbReference>
<gene>
    <name evidence="2" type="ORF">HNQ51_003568</name>
</gene>
<evidence type="ECO:0000313" key="2">
    <source>
        <dbReference type="EMBL" id="MBB5206223.1"/>
    </source>
</evidence>